<evidence type="ECO:0000259" key="2">
    <source>
        <dbReference type="PROSITE" id="PS00028"/>
    </source>
</evidence>
<keyword evidence="4" id="KW-1185">Reference proteome</keyword>
<evidence type="ECO:0000313" key="3">
    <source>
        <dbReference type="EMBL" id="KAK2552427.1"/>
    </source>
</evidence>
<organism evidence="3 4">
    <name type="scientific">Acropora cervicornis</name>
    <name type="common">Staghorn coral</name>
    <dbReference type="NCBI Taxonomy" id="6130"/>
    <lineage>
        <taxon>Eukaryota</taxon>
        <taxon>Metazoa</taxon>
        <taxon>Cnidaria</taxon>
        <taxon>Anthozoa</taxon>
        <taxon>Hexacorallia</taxon>
        <taxon>Scleractinia</taxon>
        <taxon>Astrocoeniina</taxon>
        <taxon>Acroporidae</taxon>
        <taxon>Acropora</taxon>
    </lineage>
</organism>
<reference evidence="3" key="1">
    <citation type="journal article" date="2023" name="G3 (Bethesda)">
        <title>Whole genome assembly and annotation of the endangered Caribbean coral Acropora cervicornis.</title>
        <authorList>
            <person name="Selwyn J.D."/>
            <person name="Vollmer S.V."/>
        </authorList>
    </citation>
    <scope>NUCLEOTIDE SEQUENCE</scope>
    <source>
        <strain evidence="3">K2</strain>
    </source>
</reference>
<evidence type="ECO:0000256" key="1">
    <source>
        <dbReference type="SAM" id="MobiDB-lite"/>
    </source>
</evidence>
<name>A0AAD9Q0B4_ACRCE</name>
<dbReference type="AlphaFoldDB" id="A0AAD9Q0B4"/>
<dbReference type="EMBL" id="JARQWQ010000087">
    <property type="protein sequence ID" value="KAK2552427.1"/>
    <property type="molecule type" value="Genomic_DNA"/>
</dbReference>
<dbReference type="PROSITE" id="PS00028">
    <property type="entry name" value="ZINC_FINGER_C2H2_1"/>
    <property type="match status" value="1"/>
</dbReference>
<sequence>MEFIVNIDFDETTLRSYPDFDPIVFKYCIDLLQFVRKRRNEDSLNSEELKEAIAELQNQKIPNNPNRDVPSEKEARSERRKWLTDLCVEYLEKYIFNTVEVTVLVEQIQELHQAYQQPFQCWQAGCGQTYRHHIRRVQHEVDVHNLKKVGVKRRRNERRKRQKAMKKKKRL</sequence>
<dbReference type="InterPro" id="IPR013087">
    <property type="entry name" value="Znf_C2H2_type"/>
</dbReference>
<gene>
    <name evidence="3" type="ORF">P5673_026512</name>
</gene>
<feature type="region of interest" description="Disordered" evidence="1">
    <location>
        <begin position="152"/>
        <end position="171"/>
    </location>
</feature>
<reference evidence="3" key="2">
    <citation type="journal article" date="2023" name="Science">
        <title>Genomic signatures of disease resistance in endangered staghorn corals.</title>
        <authorList>
            <person name="Vollmer S.V."/>
            <person name="Selwyn J.D."/>
            <person name="Despard B.A."/>
            <person name="Roesel C.L."/>
        </authorList>
    </citation>
    <scope>NUCLEOTIDE SEQUENCE</scope>
    <source>
        <strain evidence="3">K2</strain>
    </source>
</reference>
<proteinExistence type="predicted"/>
<evidence type="ECO:0000313" key="4">
    <source>
        <dbReference type="Proteomes" id="UP001249851"/>
    </source>
</evidence>
<dbReference type="Proteomes" id="UP001249851">
    <property type="component" value="Unassembled WGS sequence"/>
</dbReference>
<accession>A0AAD9Q0B4</accession>
<protein>
    <recommendedName>
        <fullName evidence="2">C2H2-type domain-containing protein</fullName>
    </recommendedName>
</protein>
<comment type="caution">
    <text evidence="3">The sequence shown here is derived from an EMBL/GenBank/DDBJ whole genome shotgun (WGS) entry which is preliminary data.</text>
</comment>
<feature type="domain" description="C2H2-type" evidence="2">
    <location>
        <begin position="121"/>
        <end position="144"/>
    </location>
</feature>